<dbReference type="Pfam" id="PF00890">
    <property type="entry name" value="FAD_binding_2"/>
    <property type="match status" value="1"/>
</dbReference>
<evidence type="ECO:0000259" key="5">
    <source>
        <dbReference type="Pfam" id="PF00890"/>
    </source>
</evidence>
<comment type="caution">
    <text evidence="6">The sequence shown here is derived from an EMBL/GenBank/DDBJ whole genome shotgun (WGS) entry which is preliminary data.</text>
</comment>
<feature type="region of interest" description="Disordered" evidence="3">
    <location>
        <begin position="100"/>
        <end position="124"/>
    </location>
</feature>
<feature type="region of interest" description="Disordered" evidence="3">
    <location>
        <begin position="1589"/>
        <end position="1668"/>
    </location>
</feature>
<feature type="transmembrane region" description="Helical" evidence="4">
    <location>
        <begin position="1782"/>
        <end position="1807"/>
    </location>
</feature>
<dbReference type="InterPro" id="IPR027477">
    <property type="entry name" value="Succ_DH/fumarate_Rdtase_cat_sf"/>
</dbReference>
<protein>
    <submittedName>
        <fullName evidence="6">Putative fumarate reductase</fullName>
    </submittedName>
</protein>
<feature type="transmembrane region" description="Helical" evidence="4">
    <location>
        <begin position="1969"/>
        <end position="1987"/>
    </location>
</feature>
<dbReference type="PANTHER" id="PTHR43400:SF1">
    <property type="entry name" value="FUMARATE REDUCTASE"/>
    <property type="match status" value="1"/>
</dbReference>
<feature type="compositionally biased region" description="Basic and acidic residues" evidence="3">
    <location>
        <begin position="169"/>
        <end position="188"/>
    </location>
</feature>
<keyword evidence="4" id="KW-0812">Transmembrane</keyword>
<dbReference type="Proteomes" id="UP000186817">
    <property type="component" value="Unassembled WGS sequence"/>
</dbReference>
<evidence type="ECO:0000256" key="3">
    <source>
        <dbReference type="SAM" id="MobiDB-lite"/>
    </source>
</evidence>
<dbReference type="GO" id="GO:0016491">
    <property type="term" value="F:oxidoreductase activity"/>
    <property type="evidence" value="ECO:0007669"/>
    <property type="project" value="UniProtKB-KW"/>
</dbReference>
<dbReference type="Gene3D" id="3.50.50.60">
    <property type="entry name" value="FAD/NAD(P)-binding domain"/>
    <property type="match status" value="1"/>
</dbReference>
<keyword evidence="1" id="KW-0285">Flavoprotein</keyword>
<dbReference type="InterPro" id="IPR036188">
    <property type="entry name" value="FAD/NAD-bd_sf"/>
</dbReference>
<dbReference type="InterPro" id="IPR050315">
    <property type="entry name" value="FAD-oxidoreductase_2"/>
</dbReference>
<reference evidence="6 7" key="1">
    <citation type="submission" date="2016-02" db="EMBL/GenBank/DDBJ databases">
        <title>Genome analysis of coral dinoflagellate symbionts highlights evolutionary adaptations to a symbiotic lifestyle.</title>
        <authorList>
            <person name="Aranda M."/>
            <person name="Li Y."/>
            <person name="Liew Y.J."/>
            <person name="Baumgarten S."/>
            <person name="Simakov O."/>
            <person name="Wilson M."/>
            <person name="Piel J."/>
            <person name="Ashoor H."/>
            <person name="Bougouffa S."/>
            <person name="Bajic V.B."/>
            <person name="Ryu T."/>
            <person name="Ravasi T."/>
            <person name="Bayer T."/>
            <person name="Micklem G."/>
            <person name="Kim H."/>
            <person name="Bhak J."/>
            <person name="Lajeunesse T.C."/>
            <person name="Voolstra C.R."/>
        </authorList>
    </citation>
    <scope>NUCLEOTIDE SEQUENCE [LARGE SCALE GENOMIC DNA]</scope>
    <source>
        <strain evidence="6 7">CCMP2467</strain>
    </source>
</reference>
<feature type="region of interest" description="Disordered" evidence="3">
    <location>
        <begin position="136"/>
        <end position="188"/>
    </location>
</feature>
<organism evidence="6 7">
    <name type="scientific">Symbiodinium microadriaticum</name>
    <name type="common">Dinoflagellate</name>
    <name type="synonym">Zooxanthella microadriatica</name>
    <dbReference type="NCBI Taxonomy" id="2951"/>
    <lineage>
        <taxon>Eukaryota</taxon>
        <taxon>Sar</taxon>
        <taxon>Alveolata</taxon>
        <taxon>Dinophyceae</taxon>
        <taxon>Suessiales</taxon>
        <taxon>Symbiodiniaceae</taxon>
        <taxon>Symbiodinium</taxon>
    </lineage>
</organism>
<dbReference type="SUPFAM" id="SSF56425">
    <property type="entry name" value="Succinate dehydrogenase/fumarate reductase flavoprotein, catalytic domain"/>
    <property type="match status" value="1"/>
</dbReference>
<dbReference type="OrthoDB" id="440410at2759"/>
<dbReference type="SUPFAM" id="SSF56349">
    <property type="entry name" value="DNA breaking-rejoining enzymes"/>
    <property type="match status" value="1"/>
</dbReference>
<feature type="region of interest" description="Disordered" evidence="3">
    <location>
        <begin position="219"/>
        <end position="254"/>
    </location>
</feature>
<feature type="domain" description="FAD-dependent oxidoreductase 2 FAD-binding" evidence="5">
    <location>
        <begin position="2157"/>
        <end position="2616"/>
    </location>
</feature>
<feature type="transmembrane region" description="Helical" evidence="4">
    <location>
        <begin position="1942"/>
        <end position="1963"/>
    </location>
</feature>
<dbReference type="InterPro" id="IPR003953">
    <property type="entry name" value="FAD-dep_OxRdtase_2_FAD-bd"/>
</dbReference>
<evidence type="ECO:0000313" key="7">
    <source>
        <dbReference type="Proteomes" id="UP000186817"/>
    </source>
</evidence>
<feature type="compositionally biased region" description="Polar residues" evidence="3">
    <location>
        <begin position="1597"/>
        <end position="1612"/>
    </location>
</feature>
<evidence type="ECO:0000256" key="2">
    <source>
        <dbReference type="ARBA" id="ARBA00023002"/>
    </source>
</evidence>
<keyword evidence="7" id="KW-1185">Reference proteome</keyword>
<keyword evidence="4" id="KW-1133">Transmembrane helix</keyword>
<evidence type="ECO:0000313" key="6">
    <source>
        <dbReference type="EMBL" id="OLP77711.1"/>
    </source>
</evidence>
<feature type="compositionally biased region" description="Acidic residues" evidence="3">
    <location>
        <begin position="136"/>
        <end position="153"/>
    </location>
</feature>
<dbReference type="Gene3D" id="3.90.700.10">
    <property type="entry name" value="Succinate dehydrogenase/fumarate reductase flavoprotein, catalytic domain"/>
    <property type="match status" value="1"/>
</dbReference>
<feature type="compositionally biased region" description="Basic and acidic residues" evidence="3">
    <location>
        <begin position="219"/>
        <end position="233"/>
    </location>
</feature>
<keyword evidence="2" id="KW-0560">Oxidoreductase</keyword>
<feature type="region of interest" description="Disordered" evidence="3">
    <location>
        <begin position="2507"/>
        <end position="2538"/>
    </location>
</feature>
<evidence type="ECO:0000256" key="1">
    <source>
        <dbReference type="ARBA" id="ARBA00022630"/>
    </source>
</evidence>
<name>A0A1Q9C461_SYMMI</name>
<feature type="transmembrane region" description="Helical" evidence="4">
    <location>
        <begin position="2021"/>
        <end position="2043"/>
    </location>
</feature>
<dbReference type="PANTHER" id="PTHR43400">
    <property type="entry name" value="FUMARATE REDUCTASE"/>
    <property type="match status" value="1"/>
</dbReference>
<keyword evidence="4" id="KW-0472">Membrane</keyword>
<evidence type="ECO:0000256" key="4">
    <source>
        <dbReference type="SAM" id="Phobius"/>
    </source>
</evidence>
<feature type="compositionally biased region" description="Basic and acidic residues" evidence="3">
    <location>
        <begin position="2507"/>
        <end position="2518"/>
    </location>
</feature>
<dbReference type="InterPro" id="IPR011010">
    <property type="entry name" value="DNA_brk_join_enz"/>
</dbReference>
<dbReference type="SUPFAM" id="SSF51905">
    <property type="entry name" value="FAD/NAD(P)-binding domain"/>
    <property type="match status" value="1"/>
</dbReference>
<dbReference type="EMBL" id="LSRX01001725">
    <property type="protein sequence ID" value="OLP77711.1"/>
    <property type="molecule type" value="Genomic_DNA"/>
</dbReference>
<dbReference type="GO" id="GO:0003677">
    <property type="term" value="F:DNA binding"/>
    <property type="evidence" value="ECO:0007669"/>
    <property type="project" value="InterPro"/>
</dbReference>
<gene>
    <name evidence="6" type="primary">osm1</name>
    <name evidence="6" type="ORF">AK812_SmicGene42203</name>
</gene>
<sequence>MALGDVSFCYCLSGAEPVPVCGWVVDCPDDEVVLGTSQELTQLENSAVGKAGEVTVRFVRVPASAVTEAAPASWKGLKAKDIPSYKACVTAWAKVKGTDLGSSEAELPRRAKASRAQPRRATLNEDLEKLRRLYAAEEDEEDTDEEGDFEEDLPSGRARASSSFLPPGGRERVSKKGPSKQREDSPDLRKALVKGLASGQSPSDLMPAMMMALLLDKDRSKDRKKSHEDRDDLGILGGSDSDDSGIEGDSKSKGMRAVASLNKLHKQIQSKPRRICELFEKEVIEDLGIVRGQAWTVKDYVRKQHWGKFKGIFRCAMMDVAVYEYLRNNQPEIAAAQVVQNLKTKMQSVLAGGDWSAAWLLTGLADPIAKREFGGSKEEMAVVSGYVEALAKLQKRVKEVQSSRSHGDEEEVLGVVTEGEAMEEGQVCEWWSKAFVNTFLAWGNFVTLGCPRPGGSAYEPRVGYLSMEGIRARADKLLGEVREFVCLDLVLGRLSCDGKKGAIDALISKVQCTVGASYFKQFGQVDGGVVGSALPVSAARVAIPKKAGTVDPCDWLDSEKAQTLQHLEEYRLPEHLWSDVVRACHRVPPEEESLLARRLLEADMATLVPERELPRSRAGELMPGGLFCVAKNQTEDRLIFDRRPENSTMERLRWARLPAGSCFCRMLLRSDQFVRGSGDDLRTYYYMLKLPDNWVRYNAVGRQVDRALVAELSGDPNISYRLCFRVLGMGDLNACDVAQAVHEAVLRKHGVLDPAHTLHYGEHVPDSDLWEGAYLDDLLIAQKITLPYDIPLDGSFEPPTAQVDDKDFQQVTAAEGAYKAAGLERAVHKAFRFEPRFRAWGAEVDGIQGRVSTPLDVRRQVWMLLMKIVTGGWCSREVLQKVIGYLAFIFQYRREFYSLQHHVYRYLDRMPPGKWVPLPGYLLDELRSCSLHLPFARWDMRRAIHSSLLATDATPSSGGAVEAPITEELARALWKHAELKGGAVRLDNPGACNLEPLAFRPEEASQFASSVALCLPWRVVSSYHFRETSHINLQEARALRKEVVRLAANPASYNTVILALNDSRVVIGAFAKGRSSSRKLNGILRAMTPHLVVSGVSLSLLWVETAANIADCPSRFQPLPAPLPAPRWLQKLGVPARGSAAPGLLGVEVFVSSKGLTAAVAAKGLDMREPIGLSWGNDASEEWVTQLFAEGSLCWAWLSPPRRTFLRSSAAGSWRFGRHHDGPEGDENWPEVAYGNFCWHRALELANLAVLQGTFFAIEHPKRSAAWSLSGTQRLLSVEGVCLLQVDWDAYEHGGLTAQCTHKPSRVLTNIPWLKELVKKHQGGPRHAHRPTAFMSGGSLSHIGDYPKAFCEAFADALVGWAKAGVTETRRGGDVCLPDPGLPSDEAVGLVLSLRSPKTRRVWRNQCVIVKSPALIRWLAWWVEGKPRSEKLFRVARRDWAKLFAFGLELLHVSDLHYTLGSLRGGGATHLFRTTENLALLQFAGRWARQETVKSYLQEGLALQVACSASEVAKEKLAEAHAEWRGQWCVVLLTADWTEGSCPRHSRTRRGAAVYLLSDGFFATFRERTGAVEVSSTAGDGLCRVLSRRNPDLRGSGQPSFARQSGMDSGASQDHLATPGSRPTRRATLRLSRTAPSSAKPSRSRESVAASAPGGADAGVPALSQREQSATEALLEAAHSAAAQLGDEPLDAGLTAAEVLQDPSACATAARWKAGSVSRRVTAALARLTTSLPTWSSPTPRVASALQPVRPRPLTRVLPGAERPSVVELLRTWLPLTRWRTWLVLVLVLLFPRVVALLLALVVRLCVRGLVAVGLHLGRELLTQLTAAAAEVEDSLVLWLSELLLGSHSPPQPPLLLTDGAPPPAPPPQAGSLTTALPARPFDYVTLVLLVWNLYRGQPVRGGGGEPGPTKIISRENPFTLVTHYRFLSIPYRRKVISSFLLAYRLFAACLLIYVGTFFLVYTVNVTELILNAVALGIILDIDDLLFDALATTPGRHLVNCMDPLPMKSFPRFRGADVKSLISSCLIPGGTFMVFFLMLAPMVTTLTEVSQAMCGGNMNFVWTADKRNVILMAPTSGTVTGDLSDGIRTQAFVEAEKTLDSTFGGEFLPRRECMAIQGEDFQAEFQEILAARTCVEPEAEELRQEPAWASWVASIQVIVVGGGLAGMSAANTVIELGGRSLLLDKSSFCGGNSTKATSGINGAGTKTQKGKSIPDNAEIFIADTLKGGAKKPELAKVLCANSAADVDWLVDKFDLDLSLVARLGGHSQPRTHRGKERFPGMTITYALIQMLEKVAEKTNRARIITKAEVTKLLQNGSAVVGCEYKKAGKVVKEFGPMILASGGFGADFGADSLLATYRPDLLHLPTTNGEHCTGDAIKMGEAIGAATIDLEWVQVHPTGLVKPDDPDAKVKFLAAEALRGVGGIVLDANGDRFCNELGRRDYVTGEMWKNKPPFRLCLNRAAADEIIWHAKHYTGRGVMKFYATGEDLAKDMGVPLQKLVDAHQKHFEAAKKQEKDPDNGPFPAYPSGKTWDEPSGKTGSGKKFFHNIIDGSKVPTEPFYVAIITPVIHYCMGGLECTVDAECIDKKTGKPIPGLYVAGEAAGGIHGNNRLGGNSLLDCVVFGRVAGKAACKFTFGAGEKFQPCPVPKELKELSK</sequence>
<proteinExistence type="predicted"/>
<accession>A0A1Q9C461</accession>